<comment type="caution">
    <text evidence="2">The sequence shown here is derived from an EMBL/GenBank/DDBJ whole genome shotgun (WGS) entry which is preliminary data.</text>
</comment>
<dbReference type="EMBL" id="LUGG01000010">
    <property type="protein sequence ID" value="OBZ71935.1"/>
    <property type="molecule type" value="Genomic_DNA"/>
</dbReference>
<evidence type="ECO:0000313" key="3">
    <source>
        <dbReference type="EMBL" id="OBZ77147.1"/>
    </source>
</evidence>
<dbReference type="Proteomes" id="UP000092993">
    <property type="component" value="Unassembled WGS sequence"/>
</dbReference>
<dbReference type="EMBL" id="LUGG01000003">
    <property type="protein sequence ID" value="OBZ77147.1"/>
    <property type="molecule type" value="Genomic_DNA"/>
</dbReference>
<reference evidence="2 4" key="1">
    <citation type="submission" date="2016-03" db="EMBL/GenBank/DDBJ databases">
        <title>Whole genome sequencing of Grifola frondosa 9006-11.</title>
        <authorList>
            <person name="Min B."/>
            <person name="Park H."/>
            <person name="Kim J.-G."/>
            <person name="Cho H."/>
            <person name="Oh Y.-L."/>
            <person name="Kong W.-S."/>
            <person name="Choi I.-G."/>
        </authorList>
    </citation>
    <scope>NUCLEOTIDE SEQUENCE [LARGE SCALE GENOMIC DNA]</scope>
    <source>
        <strain evidence="2 4">9006-11</strain>
    </source>
</reference>
<evidence type="ECO:0000313" key="2">
    <source>
        <dbReference type="EMBL" id="OBZ71935.1"/>
    </source>
</evidence>
<organism evidence="2 4">
    <name type="scientific">Grifola frondosa</name>
    <name type="common">Maitake</name>
    <name type="synonym">Polyporus frondosus</name>
    <dbReference type="NCBI Taxonomy" id="5627"/>
    <lineage>
        <taxon>Eukaryota</taxon>
        <taxon>Fungi</taxon>
        <taxon>Dikarya</taxon>
        <taxon>Basidiomycota</taxon>
        <taxon>Agaricomycotina</taxon>
        <taxon>Agaricomycetes</taxon>
        <taxon>Polyporales</taxon>
        <taxon>Grifolaceae</taxon>
        <taxon>Grifola</taxon>
    </lineage>
</organism>
<evidence type="ECO:0000313" key="4">
    <source>
        <dbReference type="Proteomes" id="UP000092993"/>
    </source>
</evidence>
<feature type="region of interest" description="Disordered" evidence="1">
    <location>
        <begin position="32"/>
        <end position="74"/>
    </location>
</feature>
<evidence type="ECO:0000256" key="1">
    <source>
        <dbReference type="SAM" id="MobiDB-lite"/>
    </source>
</evidence>
<keyword evidence="4" id="KW-1185">Reference proteome</keyword>
<accession>A0A1C7M4R9</accession>
<gene>
    <name evidence="3" type="ORF">A0H81_03523</name>
    <name evidence="2" type="ORF">A0H81_08310</name>
</gene>
<sequence length="74" mass="8345">MCLKCLNSDQTDLTATSDGFRHLRWLRTRGARAISQSDQNKKQRERTRAQARARGSEWGSCAAARVPGSPARNW</sequence>
<feature type="compositionally biased region" description="Basic and acidic residues" evidence="1">
    <location>
        <begin position="39"/>
        <end position="48"/>
    </location>
</feature>
<name>A0A1C7M4R9_GRIFR</name>
<protein>
    <submittedName>
        <fullName evidence="2">Uncharacterized protein</fullName>
    </submittedName>
</protein>
<dbReference type="AlphaFoldDB" id="A0A1C7M4R9"/>
<proteinExistence type="predicted"/>